<evidence type="ECO:0000313" key="2">
    <source>
        <dbReference type="Proteomes" id="UP000279194"/>
    </source>
</evidence>
<sequence>MSGHAKGYHSLSWNFSSFYYLDVSLYLTNIKNYFFVSFLKVRTLKRFGEPFEVGNRVDKVNIKTSYGVSLLLFEPRSQKVRSYQANYPRFFISELGLKLSTGQFH</sequence>
<proteinExistence type="predicted"/>
<comment type="caution">
    <text evidence="1">The sequence shown here is derived from an EMBL/GenBank/DDBJ whole genome shotgun (WGS) entry which is preliminary data.</text>
</comment>
<evidence type="ECO:0000313" key="1">
    <source>
        <dbReference type="EMBL" id="RLY02673.1"/>
    </source>
</evidence>
<gene>
    <name evidence="1" type="ORF">EAF07_07135</name>
</gene>
<protein>
    <submittedName>
        <fullName evidence="1">Uncharacterized protein</fullName>
    </submittedName>
</protein>
<accession>A0A3L9DRN8</accession>
<organism evidence="1 2">
    <name type="scientific">Streptococcus hillyeri</name>
    <dbReference type="NCBI Taxonomy" id="2282420"/>
    <lineage>
        <taxon>Bacteria</taxon>
        <taxon>Bacillati</taxon>
        <taxon>Bacillota</taxon>
        <taxon>Bacilli</taxon>
        <taxon>Lactobacillales</taxon>
        <taxon>Streptococcaceae</taxon>
        <taxon>Streptococcus</taxon>
    </lineage>
</organism>
<reference evidence="1 2" key="1">
    <citation type="submission" date="2018-10" db="EMBL/GenBank/DDBJ databases">
        <title>Streptococcus hillyeri sp. nov., isolated from equine tracheal sample.</title>
        <authorList>
            <person name="Macfadyen A.C."/>
            <person name="Waller A."/>
            <person name="Paterson G.K."/>
        </authorList>
    </citation>
    <scope>NUCLEOTIDE SEQUENCE [LARGE SCALE GENOMIC DNA]</scope>
    <source>
        <strain evidence="1 2">28462</strain>
    </source>
</reference>
<name>A0A3L9DRN8_9STRE</name>
<dbReference type="AlphaFoldDB" id="A0A3L9DRN8"/>
<dbReference type="Proteomes" id="UP000279194">
    <property type="component" value="Unassembled WGS sequence"/>
</dbReference>
<dbReference type="EMBL" id="RCVM01000013">
    <property type="protein sequence ID" value="RLY02673.1"/>
    <property type="molecule type" value="Genomic_DNA"/>
</dbReference>
<keyword evidence="2" id="KW-1185">Reference proteome</keyword>